<evidence type="ECO:0000256" key="1">
    <source>
        <dbReference type="ARBA" id="ARBA00004651"/>
    </source>
</evidence>
<evidence type="ECO:0000256" key="4">
    <source>
        <dbReference type="ARBA" id="ARBA00022475"/>
    </source>
</evidence>
<evidence type="ECO:0000256" key="2">
    <source>
        <dbReference type="ARBA" id="ARBA00007362"/>
    </source>
</evidence>
<dbReference type="SUPFAM" id="SSF103481">
    <property type="entry name" value="Multidrug resistance efflux transporter EmrE"/>
    <property type="match status" value="1"/>
</dbReference>
<dbReference type="NCBIfam" id="TIGR00688">
    <property type="entry name" value="rarD"/>
    <property type="match status" value="1"/>
</dbReference>
<evidence type="ECO:0000313" key="9">
    <source>
        <dbReference type="EMBL" id="RZT66570.1"/>
    </source>
</evidence>
<comment type="caution">
    <text evidence="9">The sequence shown here is derived from an EMBL/GenBank/DDBJ whole genome shotgun (WGS) entry which is preliminary data.</text>
</comment>
<keyword evidence="10" id="KW-1185">Reference proteome</keyword>
<dbReference type="InterPro" id="IPR004626">
    <property type="entry name" value="RarD"/>
</dbReference>
<dbReference type="AlphaFoldDB" id="A0A4Q7U1E3"/>
<sequence>MTGTSTPTSRGILASVGSSIAFAGVYFVTPMLAPASAESIWGIRNLITIPLIALALLAVRQWHLVTDIAARIKRRPVLALGILACGFLVSAQLWVFSWAPLHGRGLQVALGYFLLPLVLVIIGKFLYRDRLVWWQWLAAGIAAVGVVFELVRVGGISWETLLVALGYPVYFVLRRSLGTANLGGMFWEFVSVALFAGVCVVRELAAGESTAANPALWWAAPVFALWTGVALMLYISASRLLTMSLFGLLSYLEPALLVVASILNGERIGAGEWLIYGAIWTAVTVLLVGGVSKILADRRSRPAAGA</sequence>
<keyword evidence="5 8" id="KW-0812">Transmembrane</keyword>
<name>A0A4Q7U1E3_9MICO</name>
<proteinExistence type="inferred from homology"/>
<feature type="transmembrane region" description="Helical" evidence="8">
    <location>
        <begin position="77"/>
        <end position="99"/>
    </location>
</feature>
<feature type="transmembrane region" description="Helical" evidence="8">
    <location>
        <begin position="39"/>
        <end position="57"/>
    </location>
</feature>
<feature type="transmembrane region" description="Helical" evidence="8">
    <location>
        <begin position="185"/>
        <end position="204"/>
    </location>
</feature>
<comment type="subcellular location">
    <subcellularLocation>
        <location evidence="1">Cell membrane</location>
        <topology evidence="1">Multi-pass membrane protein</topology>
    </subcellularLocation>
</comment>
<feature type="transmembrane region" description="Helical" evidence="8">
    <location>
        <begin position="12"/>
        <end position="33"/>
    </location>
</feature>
<accession>A0A4Q7U1E3</accession>
<dbReference type="EMBL" id="SHKI01000003">
    <property type="protein sequence ID" value="RZT66570.1"/>
    <property type="molecule type" value="Genomic_DNA"/>
</dbReference>
<comment type="similarity">
    <text evidence="2">Belongs to the EamA transporter family.</text>
</comment>
<evidence type="ECO:0000256" key="5">
    <source>
        <dbReference type="ARBA" id="ARBA00022692"/>
    </source>
</evidence>
<dbReference type="RefSeq" id="WP_130452942.1">
    <property type="nucleotide sequence ID" value="NZ_QYAG01000001.1"/>
</dbReference>
<keyword evidence="4" id="KW-1003">Cell membrane</keyword>
<evidence type="ECO:0000256" key="6">
    <source>
        <dbReference type="ARBA" id="ARBA00022989"/>
    </source>
</evidence>
<feature type="transmembrane region" description="Helical" evidence="8">
    <location>
        <begin position="216"/>
        <end position="235"/>
    </location>
</feature>
<feature type="transmembrane region" description="Helical" evidence="8">
    <location>
        <begin position="156"/>
        <end position="173"/>
    </location>
</feature>
<dbReference type="InterPro" id="IPR037185">
    <property type="entry name" value="EmrE-like"/>
</dbReference>
<dbReference type="GO" id="GO:0005886">
    <property type="term" value="C:plasma membrane"/>
    <property type="evidence" value="ECO:0007669"/>
    <property type="project" value="UniProtKB-SubCell"/>
</dbReference>
<dbReference type="Proteomes" id="UP000291832">
    <property type="component" value="Unassembled WGS sequence"/>
</dbReference>
<feature type="transmembrane region" description="Helical" evidence="8">
    <location>
        <begin position="242"/>
        <end position="263"/>
    </location>
</feature>
<feature type="transmembrane region" description="Helical" evidence="8">
    <location>
        <begin position="105"/>
        <end position="126"/>
    </location>
</feature>
<protein>
    <submittedName>
        <fullName evidence="9">Chloramphenicol-sensitive protein RarD</fullName>
    </submittedName>
</protein>
<evidence type="ECO:0000256" key="8">
    <source>
        <dbReference type="SAM" id="Phobius"/>
    </source>
</evidence>
<keyword evidence="6 8" id="KW-1133">Transmembrane helix</keyword>
<evidence type="ECO:0000313" key="10">
    <source>
        <dbReference type="Proteomes" id="UP000291832"/>
    </source>
</evidence>
<reference evidence="9 10" key="1">
    <citation type="journal article" date="2015" name="Stand. Genomic Sci.">
        <title>Genomic Encyclopedia of Bacterial and Archaeal Type Strains, Phase III: the genomes of soil and plant-associated and newly described type strains.</title>
        <authorList>
            <person name="Whitman W.B."/>
            <person name="Woyke T."/>
            <person name="Klenk H.P."/>
            <person name="Zhou Y."/>
            <person name="Lilburn T.G."/>
            <person name="Beck B.J."/>
            <person name="De Vos P."/>
            <person name="Vandamme P."/>
            <person name="Eisen J.A."/>
            <person name="Garrity G."/>
            <person name="Hugenholtz P."/>
            <person name="Kyrpides N.C."/>
        </authorList>
    </citation>
    <scope>NUCLEOTIDE SEQUENCE [LARGE SCALE GENOMIC DNA]</scope>
    <source>
        <strain evidence="9 10">RF6</strain>
    </source>
</reference>
<evidence type="ECO:0000256" key="7">
    <source>
        <dbReference type="ARBA" id="ARBA00023136"/>
    </source>
</evidence>
<feature type="transmembrane region" description="Helical" evidence="8">
    <location>
        <begin position="275"/>
        <end position="296"/>
    </location>
</feature>
<keyword evidence="3" id="KW-0813">Transport</keyword>
<organism evidence="9 10">
    <name type="scientific">Leucobacter luti</name>
    <dbReference type="NCBI Taxonomy" id="340320"/>
    <lineage>
        <taxon>Bacteria</taxon>
        <taxon>Bacillati</taxon>
        <taxon>Actinomycetota</taxon>
        <taxon>Actinomycetes</taxon>
        <taxon>Micrococcales</taxon>
        <taxon>Microbacteriaceae</taxon>
        <taxon>Leucobacter</taxon>
    </lineage>
</organism>
<feature type="transmembrane region" description="Helical" evidence="8">
    <location>
        <begin position="133"/>
        <end position="150"/>
    </location>
</feature>
<gene>
    <name evidence="9" type="ORF">EV139_0690</name>
</gene>
<evidence type="ECO:0000256" key="3">
    <source>
        <dbReference type="ARBA" id="ARBA00022448"/>
    </source>
</evidence>
<dbReference type="OrthoDB" id="3250831at2"/>
<keyword evidence="7 8" id="KW-0472">Membrane</keyword>